<protein>
    <submittedName>
        <fullName evidence="2">Uncharacterized protein LOC130500398</fullName>
    </submittedName>
</protein>
<organism evidence="1 2">
    <name type="scientific">Raphanus sativus</name>
    <name type="common">Radish</name>
    <name type="synonym">Raphanus raphanistrum var. sativus</name>
    <dbReference type="NCBI Taxonomy" id="3726"/>
    <lineage>
        <taxon>Eukaryota</taxon>
        <taxon>Viridiplantae</taxon>
        <taxon>Streptophyta</taxon>
        <taxon>Embryophyta</taxon>
        <taxon>Tracheophyta</taxon>
        <taxon>Spermatophyta</taxon>
        <taxon>Magnoliopsida</taxon>
        <taxon>eudicotyledons</taxon>
        <taxon>Gunneridae</taxon>
        <taxon>Pentapetalae</taxon>
        <taxon>rosids</taxon>
        <taxon>malvids</taxon>
        <taxon>Brassicales</taxon>
        <taxon>Brassicaceae</taxon>
        <taxon>Brassiceae</taxon>
        <taxon>Raphanus</taxon>
    </lineage>
</organism>
<dbReference type="GO" id="GO:0016020">
    <property type="term" value="C:membrane"/>
    <property type="evidence" value="ECO:0007669"/>
    <property type="project" value="TreeGrafter"/>
</dbReference>
<evidence type="ECO:0000313" key="1">
    <source>
        <dbReference type="Proteomes" id="UP000504610"/>
    </source>
</evidence>
<dbReference type="AlphaFoldDB" id="A0A9W3CJD9"/>
<dbReference type="KEGG" id="rsz:130500398"/>
<dbReference type="GeneID" id="130500398"/>
<dbReference type="OrthoDB" id="1740574at2759"/>
<dbReference type="InterPro" id="IPR040283">
    <property type="entry name" value="DDB_G0292058-like"/>
</dbReference>
<sequence>MLVVPDGFLSLCSLSESNQIYVSSCYGSPNFGSWKGAISTDSLAPGPSADLSDYLVLAAHRTKRPDILRAFKPYRGGWNITDNHYWASIGFTGASGLIPKRLSLSQSLLQTCSPCFFK</sequence>
<reference evidence="2" key="2">
    <citation type="submission" date="2025-08" db="UniProtKB">
        <authorList>
            <consortium name="RefSeq"/>
        </authorList>
    </citation>
    <scope>IDENTIFICATION</scope>
    <source>
        <tissue evidence="2">Leaf</tissue>
    </source>
</reference>
<proteinExistence type="predicted"/>
<dbReference type="PANTHER" id="PTHR31414:SF16">
    <property type="entry name" value="TRANSMEMBRANE PROTEIN"/>
    <property type="match status" value="1"/>
</dbReference>
<evidence type="ECO:0000313" key="2">
    <source>
        <dbReference type="RefSeq" id="XP_056851408.1"/>
    </source>
</evidence>
<dbReference type="RefSeq" id="XP_056851408.1">
    <property type="nucleotide sequence ID" value="XM_056995428.1"/>
</dbReference>
<keyword evidence="1" id="KW-1185">Reference proteome</keyword>
<reference evidence="1" key="1">
    <citation type="journal article" date="2019" name="Database">
        <title>The radish genome database (RadishGD): an integrated information resource for radish genomics.</title>
        <authorList>
            <person name="Yu H.J."/>
            <person name="Baek S."/>
            <person name="Lee Y.J."/>
            <person name="Cho A."/>
            <person name="Mun J.H."/>
        </authorList>
    </citation>
    <scope>NUCLEOTIDE SEQUENCE [LARGE SCALE GENOMIC DNA]</scope>
    <source>
        <strain evidence="1">cv. WK10039</strain>
    </source>
</reference>
<accession>A0A9W3CJD9</accession>
<dbReference type="PANTHER" id="PTHR31414">
    <property type="entry name" value="TRANSMEMBRANE PROTEIN DDB_G0292058"/>
    <property type="match status" value="1"/>
</dbReference>
<gene>
    <name evidence="2" type="primary">LOC130500398</name>
</gene>
<name>A0A9W3CJD9_RAPSA</name>
<dbReference type="Proteomes" id="UP000504610">
    <property type="component" value="Chromosome 9"/>
</dbReference>